<reference evidence="2" key="1">
    <citation type="submission" date="2022-05" db="EMBL/GenBank/DDBJ databases">
        <authorList>
            <person name="Okamura Y."/>
        </authorList>
    </citation>
    <scope>NUCLEOTIDE SEQUENCE</scope>
</reference>
<proteinExistence type="predicted"/>
<name>A0A9P0XFB0_PIEBR</name>
<protein>
    <submittedName>
        <fullName evidence="2">Uncharacterized protein</fullName>
    </submittedName>
</protein>
<evidence type="ECO:0000256" key="1">
    <source>
        <dbReference type="SAM" id="MobiDB-lite"/>
    </source>
</evidence>
<organism evidence="2 3">
    <name type="scientific">Pieris brassicae</name>
    <name type="common">White butterfly</name>
    <name type="synonym">Large white butterfly</name>
    <dbReference type="NCBI Taxonomy" id="7116"/>
    <lineage>
        <taxon>Eukaryota</taxon>
        <taxon>Metazoa</taxon>
        <taxon>Ecdysozoa</taxon>
        <taxon>Arthropoda</taxon>
        <taxon>Hexapoda</taxon>
        <taxon>Insecta</taxon>
        <taxon>Pterygota</taxon>
        <taxon>Neoptera</taxon>
        <taxon>Endopterygota</taxon>
        <taxon>Lepidoptera</taxon>
        <taxon>Glossata</taxon>
        <taxon>Ditrysia</taxon>
        <taxon>Papilionoidea</taxon>
        <taxon>Pieridae</taxon>
        <taxon>Pierinae</taxon>
        <taxon>Pieris</taxon>
    </lineage>
</organism>
<feature type="region of interest" description="Disordered" evidence="1">
    <location>
        <begin position="24"/>
        <end position="45"/>
    </location>
</feature>
<dbReference type="AlphaFoldDB" id="A0A9P0XFB0"/>
<keyword evidence="3" id="KW-1185">Reference proteome</keyword>
<sequence>MMIMVVMVCVGQAESGISSLVTMRRNSGSSATGLARGPRAGRGGREATIAGVGRRVRNLRGRGVAGVAWAPPVRPRAPHLAIPPPL</sequence>
<dbReference type="EMBL" id="CALOZG010000075">
    <property type="protein sequence ID" value="CAH4036473.1"/>
    <property type="molecule type" value="Genomic_DNA"/>
</dbReference>
<evidence type="ECO:0000313" key="3">
    <source>
        <dbReference type="Proteomes" id="UP001152562"/>
    </source>
</evidence>
<evidence type="ECO:0000313" key="2">
    <source>
        <dbReference type="EMBL" id="CAH4036473.1"/>
    </source>
</evidence>
<dbReference type="Proteomes" id="UP001152562">
    <property type="component" value="Unassembled WGS sequence"/>
</dbReference>
<comment type="caution">
    <text evidence="2">The sequence shown here is derived from an EMBL/GenBank/DDBJ whole genome shotgun (WGS) entry which is preliminary data.</text>
</comment>
<gene>
    <name evidence="2" type="ORF">PIBRA_LOCUS12265</name>
</gene>
<accession>A0A9P0XFB0</accession>